<protein>
    <submittedName>
        <fullName evidence="9">SPX domain-containing protein</fullName>
    </submittedName>
</protein>
<reference evidence="9 10" key="1">
    <citation type="journal article" date="2020" name="G3 (Bethesda)">
        <title>Genetic Underpinnings of Host Manipulation by Ophiocordyceps as Revealed by Comparative Transcriptomics.</title>
        <authorList>
            <person name="Will I."/>
            <person name="Das B."/>
            <person name="Trinh T."/>
            <person name="Brachmann A."/>
            <person name="Ohm R.A."/>
            <person name="de Bekker C."/>
        </authorList>
    </citation>
    <scope>NUCLEOTIDE SEQUENCE [LARGE SCALE GENOMIC DNA]</scope>
    <source>
        <strain evidence="9 10">EC05</strain>
    </source>
</reference>
<dbReference type="InterPro" id="IPR018484">
    <property type="entry name" value="FGGY_N"/>
</dbReference>
<dbReference type="EMBL" id="JAACLJ010000001">
    <property type="protein sequence ID" value="KAF4594868.1"/>
    <property type="molecule type" value="Genomic_DNA"/>
</dbReference>
<dbReference type="Gene3D" id="3.20.100.30">
    <property type="entry name" value="VTC, catalytic tunnel domain"/>
    <property type="match status" value="1"/>
</dbReference>
<name>A0A8H4VGB9_9HYPO</name>
<dbReference type="InterPro" id="IPR004331">
    <property type="entry name" value="SPX_dom"/>
</dbReference>
<dbReference type="Gene3D" id="1.20.58.2240">
    <property type="match status" value="1"/>
</dbReference>
<dbReference type="InterPro" id="IPR018485">
    <property type="entry name" value="FGGY_C"/>
</dbReference>
<gene>
    <name evidence="9" type="ORF">GQ602_000481</name>
</gene>
<feature type="domain" description="SPX" evidence="8">
    <location>
        <begin position="1"/>
        <end position="152"/>
    </location>
</feature>
<keyword evidence="4 7" id="KW-1133">Transmembrane helix</keyword>
<comment type="caution">
    <text evidence="9">The sequence shown here is derived from an EMBL/GenBank/DDBJ whole genome shotgun (WGS) entry which is preliminary data.</text>
</comment>
<evidence type="ECO:0000256" key="2">
    <source>
        <dbReference type="ARBA" id="ARBA00022554"/>
    </source>
</evidence>
<accession>A0A8H4VGB9</accession>
<dbReference type="OrthoDB" id="203824at2759"/>
<dbReference type="InterPro" id="IPR043129">
    <property type="entry name" value="ATPase_NBD"/>
</dbReference>
<dbReference type="Pfam" id="PF00370">
    <property type="entry name" value="FGGY_N"/>
    <property type="match status" value="1"/>
</dbReference>
<dbReference type="Gene3D" id="3.30.420.40">
    <property type="match status" value="1"/>
</dbReference>
<dbReference type="GO" id="GO:0016773">
    <property type="term" value="F:phosphotransferase activity, alcohol group as acceptor"/>
    <property type="evidence" value="ECO:0007669"/>
    <property type="project" value="InterPro"/>
</dbReference>
<evidence type="ECO:0000313" key="10">
    <source>
        <dbReference type="Proteomes" id="UP000562929"/>
    </source>
</evidence>
<dbReference type="PANTHER" id="PTHR46140">
    <property type="entry name" value="VACUOLAR TRANSPORTER CHAPERONE 1-RELATED"/>
    <property type="match status" value="1"/>
</dbReference>
<dbReference type="CDD" id="cd07782">
    <property type="entry name" value="ASKHA_NBD_FGGY_D-RBK"/>
    <property type="match status" value="1"/>
</dbReference>
<evidence type="ECO:0000256" key="1">
    <source>
        <dbReference type="ARBA" id="ARBA00004128"/>
    </source>
</evidence>
<dbReference type="InterPro" id="IPR006003">
    <property type="entry name" value="FGGY_RbtK-like"/>
</dbReference>
<sequence>MRFGKTLREAVFEPWKDEYMDYARLKALLHEDRADEEEWTEEDEKRFCDEIFSTQLDKVARFQQQRFDDLQRRVDKAFGILSELVPVQQDQETSRPAATDPRLRELEAELDGITNEVRELKRYSSINYTGFLKMVKKHDRKRGDRYRVRPVMQLSLAQRPFNSDQAYSPLLNKLSIMYFAIRQQLEGGGKAPPNLESPGETVEGERYTAHKFWIHADNLVEVKTLILRRLPALVYSDQSAKELDGRDSPAITSLYLDNHKFDLYSAKVDRQSEAATLRLRWFGQLSERPEIFVEHKTVDAKGNSQEHNFSTKDKHIKPLLKGEKVTDKAAHKMERQGVSAEQVQAFRATVAETQELIKQKKLSPMLRANYVRTAFQKPADDRVRISIDTDLVFIREDTLDADRPCRDPGEWHRPDIDNSNMTYPFKNMNQSEVSKFPHALLQIKLKDDGNRKRPSWVEDLMASHLVHPAPRFSKYVHGVASLFEDYVNTLPFWLSQLETDIRKDPQRAFEEEEQRRAQRADDVQAVGSLLGESAMPSSYKAAQSSPVGGSFLAERAAADSKASASRGPAIRERGESSGAARQRIGGDGYGTLSSVFPGLSLSKYSRARRRGRLPEGVVKPKEWIKNMGELKIEPKVWLANERTFLKWQHICILQGSLALGLYTATSDRDATAAAMGVVLVGIAAFAGLWGYWTLRTRRKMIMERSGKDFDRMLGPLVRWEGNSYNFRNKRAARMHHAFKAIKAMEPPNVLDHYIGVDVGTGSARACIIDQTGDIKALASRDIRLWQPETGYYEQSTTDIWNCVCECVRRVVSESGVNSANIKGIGFDATCSLAVFARDTDEPISVTGPDFVRDSHDRNVILWLDHRPVAETRTINATNHPLLKYVGGKMSIEMEIPKVLWLKNNMPPDLFARCKFYDLADALTHLATGSEARSYCSTVCKQGYVPVGVDGSVRGWQKDFYEAVGLADLVEGDFERMGGVHDLNGTFHSAGHLVGTLSRQAAQQLGLPDNVAVGSGVIDAYAGWVGTVGAKVHLGQDELTAGVPLNDVSQAFTRLAAVAGTSTCHLAMSEAPVLVPGVWGPYRDVLLPGYWMAEGGQSATGELLRHMLDIHPAYNETCALAKAEDKHVYDFLNTHLELMAEKRGVRSVPYLARHLFFYGDLWGNRSPVADADMKGAVVGLDSDKSTDNMALWYYATMEFIAMQTRQIIDQMNRSGHAISSIFMSGSQCQNAVLMSLMATTCGMPVLIPRYVHAAVVHGAAMLGAKAAVGHESLWSIMDRMSKPGRLVQPDGDEADKALLDAKYGVFLDMCSAQQTYRQRVDKAVEAWA</sequence>
<dbReference type="SUPFAM" id="SSF53067">
    <property type="entry name" value="Actin-like ATPase domain"/>
    <property type="match status" value="2"/>
</dbReference>
<dbReference type="Proteomes" id="UP000562929">
    <property type="component" value="Unassembled WGS sequence"/>
</dbReference>
<evidence type="ECO:0000256" key="3">
    <source>
        <dbReference type="ARBA" id="ARBA00022692"/>
    </source>
</evidence>
<keyword evidence="3 7" id="KW-0812">Transmembrane</keyword>
<feature type="transmembrane region" description="Helical" evidence="7">
    <location>
        <begin position="672"/>
        <end position="694"/>
    </location>
</feature>
<dbReference type="Pfam" id="PF02656">
    <property type="entry name" value="DUF202"/>
    <property type="match status" value="1"/>
</dbReference>
<dbReference type="Pfam" id="PF09359">
    <property type="entry name" value="VTC"/>
    <property type="match status" value="1"/>
</dbReference>
<evidence type="ECO:0000256" key="5">
    <source>
        <dbReference type="ARBA" id="ARBA00023136"/>
    </source>
</evidence>
<dbReference type="CDD" id="cd14480">
    <property type="entry name" value="SPX_VTC2_like"/>
    <property type="match status" value="1"/>
</dbReference>
<dbReference type="InterPro" id="IPR042267">
    <property type="entry name" value="VTC_sf"/>
</dbReference>
<organism evidence="9 10">
    <name type="scientific">Ophiocordyceps camponoti-floridani</name>
    <dbReference type="NCBI Taxonomy" id="2030778"/>
    <lineage>
        <taxon>Eukaryota</taxon>
        <taxon>Fungi</taxon>
        <taxon>Dikarya</taxon>
        <taxon>Ascomycota</taxon>
        <taxon>Pezizomycotina</taxon>
        <taxon>Sordariomycetes</taxon>
        <taxon>Hypocreomycetidae</taxon>
        <taxon>Hypocreales</taxon>
        <taxon>Ophiocordycipitaceae</taxon>
        <taxon>Ophiocordyceps</taxon>
    </lineage>
</organism>
<dbReference type="GO" id="GO:0000329">
    <property type="term" value="C:fungal-type vacuole membrane"/>
    <property type="evidence" value="ECO:0007669"/>
    <property type="project" value="TreeGrafter"/>
</dbReference>
<dbReference type="PANTHER" id="PTHR46140:SF2">
    <property type="entry name" value="VACUOLAR TRANSPORTER CHAPERONE 3 COMPLEX SUBUNIT 3-RELATED"/>
    <property type="match status" value="1"/>
</dbReference>
<dbReference type="GO" id="GO:0033254">
    <property type="term" value="C:vacuolar transporter chaperone complex"/>
    <property type="evidence" value="ECO:0007669"/>
    <property type="project" value="TreeGrafter"/>
</dbReference>
<dbReference type="GO" id="GO:0016301">
    <property type="term" value="F:kinase activity"/>
    <property type="evidence" value="ECO:0007669"/>
    <property type="project" value="InterPro"/>
</dbReference>
<evidence type="ECO:0000259" key="8">
    <source>
        <dbReference type="PROSITE" id="PS51382"/>
    </source>
</evidence>
<dbReference type="Pfam" id="PF02782">
    <property type="entry name" value="FGGY_C"/>
    <property type="match status" value="1"/>
</dbReference>
<evidence type="ECO:0000313" key="9">
    <source>
        <dbReference type="EMBL" id="KAF4594868.1"/>
    </source>
</evidence>
<keyword evidence="10" id="KW-1185">Reference proteome</keyword>
<keyword evidence="2" id="KW-0926">Vacuole</keyword>
<evidence type="ECO:0000256" key="7">
    <source>
        <dbReference type="SAM" id="Phobius"/>
    </source>
</evidence>
<dbReference type="GO" id="GO:0006799">
    <property type="term" value="P:polyphosphate biosynthetic process"/>
    <property type="evidence" value="ECO:0007669"/>
    <property type="project" value="UniProtKB-ARBA"/>
</dbReference>
<dbReference type="NCBIfam" id="TIGR01315">
    <property type="entry name" value="5C_CHO_kinase"/>
    <property type="match status" value="1"/>
</dbReference>
<dbReference type="InterPro" id="IPR003807">
    <property type="entry name" value="DUF202"/>
</dbReference>
<dbReference type="InterPro" id="IPR051572">
    <property type="entry name" value="VTC_Complex_Subunit"/>
</dbReference>
<feature type="region of interest" description="Disordered" evidence="6">
    <location>
        <begin position="562"/>
        <end position="585"/>
    </location>
</feature>
<keyword evidence="5 7" id="KW-0472">Membrane</keyword>
<evidence type="ECO:0000256" key="4">
    <source>
        <dbReference type="ARBA" id="ARBA00022989"/>
    </source>
</evidence>
<dbReference type="PROSITE" id="PS51382">
    <property type="entry name" value="SPX"/>
    <property type="match status" value="1"/>
</dbReference>
<dbReference type="InterPro" id="IPR018966">
    <property type="entry name" value="VTC_domain"/>
</dbReference>
<evidence type="ECO:0000256" key="6">
    <source>
        <dbReference type="SAM" id="MobiDB-lite"/>
    </source>
</evidence>
<dbReference type="GO" id="GO:0005975">
    <property type="term" value="P:carbohydrate metabolic process"/>
    <property type="evidence" value="ECO:0007669"/>
    <property type="project" value="InterPro"/>
</dbReference>
<proteinExistence type="predicted"/>
<comment type="subcellular location">
    <subcellularLocation>
        <location evidence="1">Vacuole membrane</location>
        <topology evidence="1">Multi-pass membrane protein</topology>
    </subcellularLocation>
</comment>